<keyword evidence="13 20" id="KW-0472">Membrane</keyword>
<dbReference type="InterPro" id="IPR001480">
    <property type="entry name" value="Bulb-type_lectin_dom"/>
</dbReference>
<dbReference type="PIRSF" id="PIRSF000641">
    <property type="entry name" value="SRK"/>
    <property type="match status" value="1"/>
</dbReference>
<evidence type="ECO:0000256" key="5">
    <source>
        <dbReference type="ARBA" id="ARBA00022679"/>
    </source>
</evidence>
<feature type="domain" description="Protein kinase" evidence="21">
    <location>
        <begin position="419"/>
        <end position="696"/>
    </location>
</feature>
<keyword evidence="24" id="KW-1185">Reference proteome</keyword>
<dbReference type="Pfam" id="PF00954">
    <property type="entry name" value="S_locus_glycop"/>
    <property type="match status" value="1"/>
</dbReference>
<keyword evidence="16" id="KW-0325">Glycoprotein</keyword>
<dbReference type="Proteomes" id="UP000187203">
    <property type="component" value="Unassembled WGS sequence"/>
</dbReference>
<dbReference type="CDD" id="cd14066">
    <property type="entry name" value="STKc_IRAK"/>
    <property type="match status" value="1"/>
</dbReference>
<evidence type="ECO:0000256" key="2">
    <source>
        <dbReference type="ARBA" id="ARBA00022475"/>
    </source>
</evidence>
<evidence type="ECO:0000256" key="8">
    <source>
        <dbReference type="ARBA" id="ARBA00022734"/>
    </source>
</evidence>
<evidence type="ECO:0000256" key="1">
    <source>
        <dbReference type="ARBA" id="ARBA00004251"/>
    </source>
</evidence>
<comment type="caution">
    <text evidence="23">The sequence shown here is derived from an EMBL/GenBank/DDBJ whole genome shotgun (WGS) entry which is preliminary data.</text>
</comment>
<dbReference type="CDD" id="cd00028">
    <property type="entry name" value="B_lectin"/>
    <property type="match status" value="1"/>
</dbReference>
<dbReference type="GO" id="GO:0004674">
    <property type="term" value="F:protein serine/threonine kinase activity"/>
    <property type="evidence" value="ECO:0007669"/>
    <property type="project" value="UniProtKB-KW"/>
</dbReference>
<evidence type="ECO:0000256" key="3">
    <source>
        <dbReference type="ARBA" id="ARBA00022527"/>
    </source>
</evidence>
<dbReference type="SUPFAM" id="SSF56112">
    <property type="entry name" value="Protein kinase-like (PK-like)"/>
    <property type="match status" value="1"/>
</dbReference>
<protein>
    <recommendedName>
        <fullName evidence="19">Receptor-like serine/threonine-protein kinase</fullName>
        <ecNumber evidence="19">2.7.11.1</ecNumber>
    </recommendedName>
</protein>
<evidence type="ECO:0000256" key="12">
    <source>
        <dbReference type="ARBA" id="ARBA00022989"/>
    </source>
</evidence>
<dbReference type="AlphaFoldDB" id="A0A1R3GIW4"/>
<feature type="transmembrane region" description="Helical" evidence="20">
    <location>
        <begin position="383"/>
        <end position="406"/>
    </location>
</feature>
<dbReference type="PANTHER" id="PTHR27002:SF827">
    <property type="entry name" value="RECEPTOR-LIKE SERINE_THREONINE-PROTEIN KINASE"/>
    <property type="match status" value="1"/>
</dbReference>
<organism evidence="23 24">
    <name type="scientific">Corchorus olitorius</name>
    <dbReference type="NCBI Taxonomy" id="93759"/>
    <lineage>
        <taxon>Eukaryota</taxon>
        <taxon>Viridiplantae</taxon>
        <taxon>Streptophyta</taxon>
        <taxon>Embryophyta</taxon>
        <taxon>Tracheophyta</taxon>
        <taxon>Spermatophyta</taxon>
        <taxon>Magnoliopsida</taxon>
        <taxon>eudicotyledons</taxon>
        <taxon>Gunneridae</taxon>
        <taxon>Pentapetalae</taxon>
        <taxon>rosids</taxon>
        <taxon>malvids</taxon>
        <taxon>Malvales</taxon>
        <taxon>Malvaceae</taxon>
        <taxon>Grewioideae</taxon>
        <taxon>Apeibeae</taxon>
        <taxon>Corchorus</taxon>
    </lineage>
</organism>
<name>A0A1R3GIW4_9ROSI</name>
<dbReference type="InterPro" id="IPR001245">
    <property type="entry name" value="Ser-Thr/Tyr_kinase_cat_dom"/>
</dbReference>
<dbReference type="OrthoDB" id="4062651at2759"/>
<dbReference type="GO" id="GO:0030246">
    <property type="term" value="F:carbohydrate binding"/>
    <property type="evidence" value="ECO:0007669"/>
    <property type="project" value="UniProtKB-KW"/>
</dbReference>
<comment type="catalytic activity">
    <reaction evidence="18 19">
        <text>L-seryl-[protein] + ATP = O-phospho-L-seryl-[protein] + ADP + H(+)</text>
        <dbReference type="Rhea" id="RHEA:17989"/>
        <dbReference type="Rhea" id="RHEA-COMP:9863"/>
        <dbReference type="Rhea" id="RHEA-COMP:11604"/>
        <dbReference type="ChEBI" id="CHEBI:15378"/>
        <dbReference type="ChEBI" id="CHEBI:29999"/>
        <dbReference type="ChEBI" id="CHEBI:30616"/>
        <dbReference type="ChEBI" id="CHEBI:83421"/>
        <dbReference type="ChEBI" id="CHEBI:456216"/>
        <dbReference type="EC" id="2.7.11.1"/>
    </reaction>
</comment>
<dbReference type="PROSITE" id="PS50927">
    <property type="entry name" value="BULB_LECTIN"/>
    <property type="match status" value="1"/>
</dbReference>
<dbReference type="GO" id="GO:0106310">
    <property type="term" value="F:protein serine kinase activity"/>
    <property type="evidence" value="ECO:0007669"/>
    <property type="project" value="RHEA"/>
</dbReference>
<keyword evidence="8" id="KW-0430">Lectin</keyword>
<keyword evidence="15" id="KW-0675">Receptor</keyword>
<dbReference type="InterPro" id="IPR036426">
    <property type="entry name" value="Bulb-type_lectin_dom_sf"/>
</dbReference>
<dbReference type="GO" id="GO:0005524">
    <property type="term" value="F:ATP binding"/>
    <property type="evidence" value="ECO:0007669"/>
    <property type="project" value="UniProtKB-KW"/>
</dbReference>
<evidence type="ECO:0000256" key="13">
    <source>
        <dbReference type="ARBA" id="ARBA00023136"/>
    </source>
</evidence>
<evidence type="ECO:0000313" key="23">
    <source>
        <dbReference type="EMBL" id="OMO58028.1"/>
    </source>
</evidence>
<evidence type="ECO:0000256" key="10">
    <source>
        <dbReference type="ARBA" id="ARBA00022777"/>
    </source>
</evidence>
<dbReference type="PROSITE" id="PS50011">
    <property type="entry name" value="PROTEIN_KINASE_DOM"/>
    <property type="match status" value="1"/>
</dbReference>
<evidence type="ECO:0000313" key="24">
    <source>
        <dbReference type="Proteomes" id="UP000187203"/>
    </source>
</evidence>
<evidence type="ECO:0000256" key="15">
    <source>
        <dbReference type="ARBA" id="ARBA00023170"/>
    </source>
</evidence>
<evidence type="ECO:0000256" key="11">
    <source>
        <dbReference type="ARBA" id="ARBA00022840"/>
    </source>
</evidence>
<dbReference type="Pfam" id="PF07714">
    <property type="entry name" value="PK_Tyr_Ser-Thr"/>
    <property type="match status" value="1"/>
</dbReference>
<dbReference type="SMART" id="SM00220">
    <property type="entry name" value="S_TKc"/>
    <property type="match status" value="1"/>
</dbReference>
<sequence length="735" mass="82630">MQGQQLKNGEHLISRNGVFELGFFSPRSSTNQYLGIWYSKLPHNPEAIWVANPENPISNKSGVFSLESDGKLKITNGKGQEIVINANQGSSDSNLTATLLDTGNFVLRQVNSDGTEGQILWQSFDYPTNNLLPGMKLGMNLKNEENWTLSSWLSNEIPRPGAFELGMDPSGAGQLIIWRRGNVYWKSGVWKNGGFKNSPELTKRDDLYQFRFMSNSEEWYFSFSVVNNNSTLSRWELNAWGQIVGFILAADGSTWQQTAKIGSCITDETYPSAMCFKQNFTSCRNESVLFVPIRGYYSNLELSYIENNTNLGISDCHDRCWNNCSCIAYESLLPDETGCRFWTKQPGFVRNPNFPVVFVLVLGNGQEQTKAKGGAGESLKEQWWFWCILAIAPGLFLLLLACCNINRIKSKSLKGKDNFSFANKLGKGGFGPVYKGTLPDGQRVAVKRLARNSGQGLEEFMNEITLIADLQHRNLVRLLGCCIQEEEKILVYEYMSNKSLDTFLFDTAKRKLLDWEKRIAIIEGIAQGLLYLHKYSRMRVIHRDLKASNILLDDDMNPKISDFGMARIFGHDETRANTHRVVGTYGYMSPEYAMNGIFSVKSDVFSFGVLLLEIVSGKKNTSFHSSSEPTTLISHAWDLWQRGDVLELKDETLESCPKNELFTCIQVALLCVQANADDRPTMSDIISLLTNEVKFLQEPKEPAYAATSGISLPLPDSKSGSRSLNYMSITIMDAR</sequence>
<dbReference type="InterPro" id="IPR024171">
    <property type="entry name" value="SRK-like_kinase"/>
</dbReference>
<evidence type="ECO:0000256" key="7">
    <source>
        <dbReference type="ARBA" id="ARBA00022729"/>
    </source>
</evidence>
<keyword evidence="5 19" id="KW-0808">Transferase</keyword>
<evidence type="ECO:0000256" key="6">
    <source>
        <dbReference type="ARBA" id="ARBA00022692"/>
    </source>
</evidence>
<gene>
    <name evidence="23" type="ORF">COLO4_34916</name>
</gene>
<dbReference type="SUPFAM" id="SSF51110">
    <property type="entry name" value="alpha-D-mannose-specific plant lectins"/>
    <property type="match status" value="1"/>
</dbReference>
<reference evidence="24" key="1">
    <citation type="submission" date="2013-09" db="EMBL/GenBank/DDBJ databases">
        <title>Corchorus olitorius genome sequencing.</title>
        <authorList>
            <person name="Alam M."/>
            <person name="Haque M.S."/>
            <person name="Islam M.S."/>
            <person name="Emdad E.M."/>
            <person name="Islam M.M."/>
            <person name="Ahmed B."/>
            <person name="Halim A."/>
            <person name="Hossen Q.M.M."/>
            <person name="Hossain M.Z."/>
            <person name="Ahmed R."/>
            <person name="Khan M.M."/>
            <person name="Islam R."/>
            <person name="Rashid M.M."/>
            <person name="Khan S.A."/>
            <person name="Rahman M.S."/>
            <person name="Alam M."/>
            <person name="Yahiya A.S."/>
            <person name="Khan M.S."/>
            <person name="Azam M.S."/>
            <person name="Haque T."/>
            <person name="Lashkar M.Z.H."/>
            <person name="Akhand A.I."/>
            <person name="Morshed G."/>
            <person name="Roy S."/>
            <person name="Uddin K.S."/>
            <person name="Rabeya T."/>
            <person name="Hossain A.S."/>
            <person name="Chowdhury A."/>
            <person name="Snigdha A.R."/>
            <person name="Mortoza M.S."/>
            <person name="Matin S.A."/>
            <person name="Hoque S.M.E."/>
            <person name="Islam M.K."/>
            <person name="Roy D.K."/>
            <person name="Haider R."/>
            <person name="Moosa M.M."/>
            <person name="Elias S.M."/>
            <person name="Hasan A.M."/>
            <person name="Jahan S."/>
            <person name="Shafiuddin M."/>
            <person name="Mahmood N."/>
            <person name="Shommy N.S."/>
        </authorList>
    </citation>
    <scope>NUCLEOTIDE SEQUENCE [LARGE SCALE GENOMIC DNA]</scope>
    <source>
        <strain evidence="24">cv. O-4</strain>
    </source>
</reference>
<dbReference type="FunFam" id="3.30.200.20:FF:001238">
    <property type="entry name" value="Os08g0179000 protein"/>
    <property type="match status" value="1"/>
</dbReference>
<dbReference type="InterPro" id="IPR003609">
    <property type="entry name" value="Pan_app"/>
</dbReference>
<dbReference type="Gene3D" id="3.30.200.20">
    <property type="entry name" value="Phosphorylase Kinase, domain 1"/>
    <property type="match status" value="1"/>
</dbReference>
<dbReference type="InterPro" id="IPR000719">
    <property type="entry name" value="Prot_kinase_dom"/>
</dbReference>
<accession>A0A1R3GIW4</accession>
<keyword evidence="2" id="KW-1003">Cell membrane</keyword>
<keyword evidence="11 19" id="KW-0067">ATP-binding</keyword>
<comment type="subcellular location">
    <subcellularLocation>
        <location evidence="1">Cell membrane</location>
        <topology evidence="1">Single-pass type I membrane protein</topology>
    </subcellularLocation>
</comment>
<evidence type="ECO:0000256" key="4">
    <source>
        <dbReference type="ARBA" id="ARBA00022553"/>
    </source>
</evidence>
<evidence type="ECO:0000256" key="9">
    <source>
        <dbReference type="ARBA" id="ARBA00022741"/>
    </source>
</evidence>
<comment type="catalytic activity">
    <reaction evidence="17 19">
        <text>L-threonyl-[protein] + ATP = O-phospho-L-threonyl-[protein] + ADP + H(+)</text>
        <dbReference type="Rhea" id="RHEA:46608"/>
        <dbReference type="Rhea" id="RHEA-COMP:11060"/>
        <dbReference type="Rhea" id="RHEA-COMP:11605"/>
        <dbReference type="ChEBI" id="CHEBI:15378"/>
        <dbReference type="ChEBI" id="CHEBI:30013"/>
        <dbReference type="ChEBI" id="CHEBI:30616"/>
        <dbReference type="ChEBI" id="CHEBI:61977"/>
        <dbReference type="ChEBI" id="CHEBI:456216"/>
        <dbReference type="EC" id="2.7.11.1"/>
    </reaction>
</comment>
<evidence type="ECO:0000256" key="17">
    <source>
        <dbReference type="ARBA" id="ARBA00047899"/>
    </source>
</evidence>
<dbReference type="Pfam" id="PF01453">
    <property type="entry name" value="B_lectin"/>
    <property type="match status" value="1"/>
</dbReference>
<keyword evidence="12 20" id="KW-1133">Transmembrane helix</keyword>
<keyword evidence="9 19" id="KW-0547">Nucleotide-binding</keyword>
<keyword evidence="6 20" id="KW-0812">Transmembrane</keyword>
<keyword evidence="10 19" id="KW-0418">Kinase</keyword>
<evidence type="ECO:0000256" key="16">
    <source>
        <dbReference type="ARBA" id="ARBA00023180"/>
    </source>
</evidence>
<dbReference type="InterPro" id="IPR008271">
    <property type="entry name" value="Ser/Thr_kinase_AS"/>
</dbReference>
<evidence type="ECO:0000256" key="20">
    <source>
        <dbReference type="SAM" id="Phobius"/>
    </source>
</evidence>
<dbReference type="Gene3D" id="2.90.10.10">
    <property type="entry name" value="Bulb-type lectin domain"/>
    <property type="match status" value="1"/>
</dbReference>
<comment type="similarity">
    <text evidence="19">Belongs to the protein kinase superfamily. Ser/Thr protein kinase family.</text>
</comment>
<proteinExistence type="inferred from homology"/>
<evidence type="ECO:0000259" key="21">
    <source>
        <dbReference type="PROSITE" id="PS50011"/>
    </source>
</evidence>
<feature type="domain" description="Bulb-type lectin" evidence="22">
    <location>
        <begin position="1"/>
        <end position="120"/>
    </location>
</feature>
<evidence type="ECO:0000256" key="14">
    <source>
        <dbReference type="ARBA" id="ARBA00023157"/>
    </source>
</evidence>
<dbReference type="InterPro" id="IPR011009">
    <property type="entry name" value="Kinase-like_dom_sf"/>
</dbReference>
<evidence type="ECO:0000259" key="22">
    <source>
        <dbReference type="PROSITE" id="PS50927"/>
    </source>
</evidence>
<dbReference type="Gene3D" id="1.10.510.10">
    <property type="entry name" value="Transferase(Phosphotransferase) domain 1"/>
    <property type="match status" value="1"/>
</dbReference>
<dbReference type="SMART" id="SM00108">
    <property type="entry name" value="B_lectin"/>
    <property type="match status" value="1"/>
</dbReference>
<keyword evidence="7" id="KW-0732">Signal</keyword>
<dbReference type="FunFam" id="1.10.510.10:FF:000060">
    <property type="entry name" value="G-type lectin S-receptor-like serine/threonine-protein kinase"/>
    <property type="match status" value="1"/>
</dbReference>
<dbReference type="PANTHER" id="PTHR27002">
    <property type="entry name" value="RECEPTOR-LIKE SERINE/THREONINE-PROTEIN KINASE SD1-8"/>
    <property type="match status" value="1"/>
</dbReference>
<evidence type="ECO:0000256" key="18">
    <source>
        <dbReference type="ARBA" id="ARBA00048679"/>
    </source>
</evidence>
<dbReference type="Pfam" id="PF08276">
    <property type="entry name" value="PAN_2"/>
    <property type="match status" value="1"/>
</dbReference>
<dbReference type="GO" id="GO:0005886">
    <property type="term" value="C:plasma membrane"/>
    <property type="evidence" value="ECO:0007669"/>
    <property type="project" value="UniProtKB-SubCell"/>
</dbReference>
<dbReference type="InterPro" id="IPR000858">
    <property type="entry name" value="S_locus_glycoprot_dom"/>
</dbReference>
<dbReference type="EMBL" id="AWUE01022462">
    <property type="protein sequence ID" value="OMO58028.1"/>
    <property type="molecule type" value="Genomic_DNA"/>
</dbReference>
<dbReference type="PROSITE" id="PS00108">
    <property type="entry name" value="PROTEIN_KINASE_ST"/>
    <property type="match status" value="1"/>
</dbReference>
<dbReference type="FunFam" id="2.90.10.10:FF:000009">
    <property type="entry name" value="Receptor-like serine/threonine-protein kinase SD1-8"/>
    <property type="match status" value="1"/>
</dbReference>
<keyword evidence="14" id="KW-1015">Disulfide bond</keyword>
<keyword evidence="3 19" id="KW-0723">Serine/threonine-protein kinase</keyword>
<keyword evidence="4" id="KW-0597">Phosphoprotein</keyword>
<dbReference type="STRING" id="93759.A0A1R3GIW4"/>
<dbReference type="EC" id="2.7.11.1" evidence="19"/>
<dbReference type="GO" id="GO:0048544">
    <property type="term" value="P:recognition of pollen"/>
    <property type="evidence" value="ECO:0007669"/>
    <property type="project" value="InterPro"/>
</dbReference>
<evidence type="ECO:0000256" key="19">
    <source>
        <dbReference type="PIRNR" id="PIRNR000641"/>
    </source>
</evidence>